<feature type="compositionally biased region" description="Polar residues" evidence="1">
    <location>
        <begin position="54"/>
        <end position="71"/>
    </location>
</feature>
<sequence>MAWLLSPAAPTASGFTATATAGASACCSVVRRCPHGCRPAHTSSHPPFGRGTRSWPNSLFSSPPLTSQRPRSTVRIRTPRYPAGDGLVRPAPKRAPLSLLPRLSSSKYSYAMPGHTMGSMGSMAGPVARSTTRSTQPLGPLGAIIIFFLNLTDTQVSVWPVDTAAIAAGCECCPSNHTRSSLHMGKGGSIPTLPP</sequence>
<dbReference type="AlphaFoldDB" id="A0A8H3WRE1"/>
<organism evidence="2 3">
    <name type="scientific">Colletotrichum asianum</name>
    <dbReference type="NCBI Taxonomy" id="702518"/>
    <lineage>
        <taxon>Eukaryota</taxon>
        <taxon>Fungi</taxon>
        <taxon>Dikarya</taxon>
        <taxon>Ascomycota</taxon>
        <taxon>Pezizomycotina</taxon>
        <taxon>Sordariomycetes</taxon>
        <taxon>Hypocreomycetidae</taxon>
        <taxon>Glomerellales</taxon>
        <taxon>Glomerellaceae</taxon>
        <taxon>Colletotrichum</taxon>
        <taxon>Colletotrichum gloeosporioides species complex</taxon>
    </lineage>
</organism>
<proteinExistence type="predicted"/>
<evidence type="ECO:0000313" key="2">
    <source>
        <dbReference type="EMBL" id="KAF0332309.1"/>
    </source>
</evidence>
<reference evidence="2 3" key="1">
    <citation type="submission" date="2019-12" db="EMBL/GenBank/DDBJ databases">
        <title>A genome sequence resource for the geographically widespread anthracnose pathogen Colletotrichum asianum.</title>
        <authorList>
            <person name="Meng Y."/>
        </authorList>
    </citation>
    <scope>NUCLEOTIDE SEQUENCE [LARGE SCALE GENOMIC DNA]</scope>
    <source>
        <strain evidence="2 3">ICMP 18580</strain>
    </source>
</reference>
<evidence type="ECO:0000256" key="1">
    <source>
        <dbReference type="SAM" id="MobiDB-lite"/>
    </source>
</evidence>
<accession>A0A8H3WRE1</accession>
<dbReference type="EMBL" id="WOWK01000001">
    <property type="protein sequence ID" value="KAF0332309.1"/>
    <property type="molecule type" value="Genomic_DNA"/>
</dbReference>
<comment type="caution">
    <text evidence="2">The sequence shown here is derived from an EMBL/GenBank/DDBJ whole genome shotgun (WGS) entry which is preliminary data.</text>
</comment>
<keyword evidence="3" id="KW-1185">Reference proteome</keyword>
<gene>
    <name evidence="2" type="ORF">GQ607_000325</name>
</gene>
<name>A0A8H3WRE1_9PEZI</name>
<evidence type="ECO:0000313" key="3">
    <source>
        <dbReference type="Proteomes" id="UP000434172"/>
    </source>
</evidence>
<dbReference type="Proteomes" id="UP000434172">
    <property type="component" value="Unassembled WGS sequence"/>
</dbReference>
<feature type="region of interest" description="Disordered" evidence="1">
    <location>
        <begin position="39"/>
        <end position="73"/>
    </location>
</feature>
<protein>
    <submittedName>
        <fullName evidence="2">Uncharacterized protein</fullName>
    </submittedName>
</protein>